<name>A6DRX0_9BACT</name>
<dbReference type="PANTHER" id="PTHR42693">
    <property type="entry name" value="ARYLSULFATASE FAMILY MEMBER"/>
    <property type="match status" value="1"/>
</dbReference>
<dbReference type="InterPro" id="IPR000917">
    <property type="entry name" value="Sulfatase_N"/>
</dbReference>
<dbReference type="InterPro" id="IPR024607">
    <property type="entry name" value="Sulfatase_CS"/>
</dbReference>
<keyword evidence="8" id="KW-1185">Reference proteome</keyword>
<feature type="domain" description="Sulfatase N-terminal" evidence="6">
    <location>
        <begin position="33"/>
        <end position="350"/>
    </location>
</feature>
<dbReference type="Gene3D" id="3.30.1120.10">
    <property type="match status" value="1"/>
</dbReference>
<dbReference type="AlphaFoldDB" id="A6DRX0"/>
<evidence type="ECO:0000313" key="7">
    <source>
        <dbReference type="EMBL" id="EDM25655.1"/>
    </source>
</evidence>
<dbReference type="EMBL" id="ABCK01000026">
    <property type="protein sequence ID" value="EDM25655.1"/>
    <property type="molecule type" value="Genomic_DNA"/>
</dbReference>
<keyword evidence="2" id="KW-0479">Metal-binding</keyword>
<dbReference type="SUPFAM" id="SSF53649">
    <property type="entry name" value="Alkaline phosphatase-like"/>
    <property type="match status" value="1"/>
</dbReference>
<dbReference type="InterPro" id="IPR050738">
    <property type="entry name" value="Sulfatase"/>
</dbReference>
<evidence type="ECO:0000313" key="8">
    <source>
        <dbReference type="Proteomes" id="UP000004947"/>
    </source>
</evidence>
<protein>
    <submittedName>
        <fullName evidence="7">N-acetylgalactosamine 6-sulfate sulfatase (GALNS)</fullName>
    </submittedName>
</protein>
<feature type="signal peptide" evidence="5">
    <location>
        <begin position="1"/>
        <end position="25"/>
    </location>
</feature>
<keyword evidence="5" id="KW-0732">Signal</keyword>
<organism evidence="7 8">
    <name type="scientific">Lentisphaera araneosa HTCC2155</name>
    <dbReference type="NCBI Taxonomy" id="313628"/>
    <lineage>
        <taxon>Bacteria</taxon>
        <taxon>Pseudomonadati</taxon>
        <taxon>Lentisphaerota</taxon>
        <taxon>Lentisphaeria</taxon>
        <taxon>Lentisphaerales</taxon>
        <taxon>Lentisphaeraceae</taxon>
        <taxon>Lentisphaera</taxon>
    </lineage>
</organism>
<dbReference type="RefSeq" id="WP_007280588.1">
    <property type="nucleotide sequence ID" value="NZ_ABCK01000026.1"/>
</dbReference>
<evidence type="ECO:0000256" key="3">
    <source>
        <dbReference type="ARBA" id="ARBA00022801"/>
    </source>
</evidence>
<evidence type="ECO:0000259" key="6">
    <source>
        <dbReference type="Pfam" id="PF00884"/>
    </source>
</evidence>
<accession>A6DRX0</accession>
<keyword evidence="3" id="KW-0378">Hydrolase</keyword>
<reference evidence="7 8" key="1">
    <citation type="journal article" date="2010" name="J. Bacteriol.">
        <title>Genome sequence of Lentisphaera araneosa HTCC2155T, the type species of the order Lentisphaerales in the phylum Lentisphaerae.</title>
        <authorList>
            <person name="Thrash J.C."/>
            <person name="Cho J.C."/>
            <person name="Vergin K.L."/>
            <person name="Morris R.M."/>
            <person name="Giovannoni S.J."/>
        </authorList>
    </citation>
    <scope>NUCLEOTIDE SEQUENCE [LARGE SCALE GENOMIC DNA]</scope>
    <source>
        <strain evidence="7 8">HTCC2155</strain>
    </source>
</reference>
<dbReference type="GO" id="GO:0046872">
    <property type="term" value="F:metal ion binding"/>
    <property type="evidence" value="ECO:0007669"/>
    <property type="project" value="UniProtKB-KW"/>
</dbReference>
<dbReference type="PROSITE" id="PS00523">
    <property type="entry name" value="SULFATASE_1"/>
    <property type="match status" value="1"/>
</dbReference>
<keyword evidence="4" id="KW-0106">Calcium</keyword>
<comment type="similarity">
    <text evidence="1">Belongs to the sulfatase family.</text>
</comment>
<proteinExistence type="inferred from homology"/>
<dbReference type="OrthoDB" id="9783154at2"/>
<evidence type="ECO:0000256" key="5">
    <source>
        <dbReference type="SAM" id="SignalP"/>
    </source>
</evidence>
<evidence type="ECO:0000256" key="2">
    <source>
        <dbReference type="ARBA" id="ARBA00022723"/>
    </source>
</evidence>
<dbReference type="STRING" id="313628.LNTAR_25215"/>
<dbReference type="eggNOG" id="COG3119">
    <property type="taxonomic scope" value="Bacteria"/>
</dbReference>
<dbReference type="CDD" id="cd16151">
    <property type="entry name" value="sulfatase_like"/>
    <property type="match status" value="1"/>
</dbReference>
<dbReference type="InterPro" id="IPR017850">
    <property type="entry name" value="Alkaline_phosphatase_core_sf"/>
</dbReference>
<gene>
    <name evidence="7" type="ORF">LNTAR_25215</name>
</gene>
<dbReference type="Pfam" id="PF00884">
    <property type="entry name" value="Sulfatase"/>
    <property type="match status" value="1"/>
</dbReference>
<evidence type="ECO:0000256" key="4">
    <source>
        <dbReference type="ARBA" id="ARBA00022837"/>
    </source>
</evidence>
<feature type="chain" id="PRO_5002694703" evidence="5">
    <location>
        <begin position="26"/>
        <end position="486"/>
    </location>
</feature>
<comment type="caution">
    <text evidence="7">The sequence shown here is derived from an EMBL/GenBank/DDBJ whole genome shotgun (WGS) entry which is preliminary data.</text>
</comment>
<evidence type="ECO:0000256" key="1">
    <source>
        <dbReference type="ARBA" id="ARBA00008779"/>
    </source>
</evidence>
<sequence>MTKKASLSSAIIIGLITFLCFTGMAAEQTPTQPNILFIMVDDLGKEWISCYGAEDIKTPNIDALAAGGMIFNNAYSMPSCTPSRTTLLTGKYPFRTGYVNHWDVPRWGIGYFDWKQKPNTTFARLMKDLGYRTFATGKWQLNDFRLEPLAMQKHGFDDWAMWTGCETSKDKTHEKKSTQRYWNAHINTKEGSKTYKGQFGPDLYTDHLINFMRKNKDKPMCIYYPMVLPHTPVAATPDEPKAKGVLGKHKAMVRYIDKMVGKLVNELDELGIRERTIIIFTTDNGSAPPPRGVIGTRNGRKIVGAKSTETEVGICAPFIVNGPGLVPAGVETDALTDFTDMLPTFLELGGGTPPSDLIVDGRSIAPLILGKQQDSDRDWIMAMGYGGAKLDAQGVRGVNDFSSRIIRDKQHKVYINNERKIIRLHNLKEDPWEENNLIDKTSPELQQALGKFQAVLDFLPEKDARPLYEPRAANPWDRNIMKKRNR</sequence>
<dbReference type="PANTHER" id="PTHR42693:SF53">
    <property type="entry name" value="ENDO-4-O-SULFATASE"/>
    <property type="match status" value="1"/>
</dbReference>
<dbReference type="Proteomes" id="UP000004947">
    <property type="component" value="Unassembled WGS sequence"/>
</dbReference>
<dbReference type="GO" id="GO:0004065">
    <property type="term" value="F:arylsulfatase activity"/>
    <property type="evidence" value="ECO:0007669"/>
    <property type="project" value="TreeGrafter"/>
</dbReference>
<dbReference type="Gene3D" id="3.40.720.10">
    <property type="entry name" value="Alkaline Phosphatase, subunit A"/>
    <property type="match status" value="1"/>
</dbReference>